<dbReference type="InterPro" id="IPR043132">
    <property type="entry name" value="BCAT-like_C"/>
</dbReference>
<dbReference type="Pfam" id="PF01063">
    <property type="entry name" value="Aminotran_4"/>
    <property type="match status" value="1"/>
</dbReference>
<dbReference type="InterPro" id="IPR001544">
    <property type="entry name" value="Aminotrans_IV"/>
</dbReference>
<comment type="similarity">
    <text evidence="6 15">Belongs to the class-IV pyridoxal-phosphate-dependent aminotransferase family.</text>
</comment>
<evidence type="ECO:0000256" key="2">
    <source>
        <dbReference type="ARBA" id="ARBA00003109"/>
    </source>
</evidence>
<evidence type="ECO:0000256" key="14">
    <source>
        <dbReference type="ARBA" id="ARBA00049229"/>
    </source>
</evidence>
<keyword evidence="11 17" id="KW-0100">Branched-chain amino acid biosynthesis</keyword>
<dbReference type="PANTHER" id="PTHR42743:SF11">
    <property type="entry name" value="AMINODEOXYCHORISMATE LYASE"/>
    <property type="match status" value="1"/>
</dbReference>
<dbReference type="EC" id="2.6.1.42" evidence="17"/>
<dbReference type="InterPro" id="IPR018300">
    <property type="entry name" value="Aminotrans_IV_CS"/>
</dbReference>
<comment type="cofactor">
    <cofactor evidence="1 16">
        <name>pyridoxal 5'-phosphate</name>
        <dbReference type="ChEBI" id="CHEBI:597326"/>
    </cofactor>
</comment>
<comment type="catalytic activity">
    <reaction evidence="12 17">
        <text>L-valine + 2-oxoglutarate = 3-methyl-2-oxobutanoate + L-glutamate</text>
        <dbReference type="Rhea" id="RHEA:24813"/>
        <dbReference type="ChEBI" id="CHEBI:11851"/>
        <dbReference type="ChEBI" id="CHEBI:16810"/>
        <dbReference type="ChEBI" id="CHEBI:29985"/>
        <dbReference type="ChEBI" id="CHEBI:57762"/>
        <dbReference type="EC" id="2.6.1.42"/>
    </reaction>
</comment>
<proteinExistence type="inferred from homology"/>
<keyword evidence="7 17" id="KW-0032">Aminotransferase</keyword>
<dbReference type="UniPathway" id="UPA00048">
    <property type="reaction ID" value="UER00073"/>
</dbReference>
<comment type="catalytic activity">
    <reaction evidence="13 17">
        <text>L-isoleucine + 2-oxoglutarate = (S)-3-methyl-2-oxopentanoate + L-glutamate</text>
        <dbReference type="Rhea" id="RHEA:24801"/>
        <dbReference type="ChEBI" id="CHEBI:16810"/>
        <dbReference type="ChEBI" id="CHEBI:29985"/>
        <dbReference type="ChEBI" id="CHEBI:35146"/>
        <dbReference type="ChEBI" id="CHEBI:58045"/>
        <dbReference type="EC" id="2.6.1.42"/>
    </reaction>
</comment>
<dbReference type="UniPathway" id="UPA00049">
    <property type="reaction ID" value="UER00062"/>
</dbReference>
<evidence type="ECO:0000256" key="7">
    <source>
        <dbReference type="ARBA" id="ARBA00022576"/>
    </source>
</evidence>
<evidence type="ECO:0000256" key="6">
    <source>
        <dbReference type="ARBA" id="ARBA00009320"/>
    </source>
</evidence>
<evidence type="ECO:0000313" key="18">
    <source>
        <dbReference type="EMBL" id="TCJ14962.1"/>
    </source>
</evidence>
<evidence type="ECO:0000256" key="4">
    <source>
        <dbReference type="ARBA" id="ARBA00004931"/>
    </source>
</evidence>
<comment type="pathway">
    <text evidence="5 17">Amino-acid biosynthesis; L-leucine biosynthesis; L-leucine from 3-methyl-2-oxobutanoate: step 4/4.</text>
</comment>
<dbReference type="FunFam" id="3.20.10.10:FF:000002">
    <property type="entry name" value="D-alanine aminotransferase"/>
    <property type="match status" value="1"/>
</dbReference>
<sequence>MHEHAVCWLNGRLVPTGEARISVFDHGLLYGDGVFEGIRFYNRRPFKLAAHLERFLDSARAIALDLPYSRDDLGAAVTETVAAFAGPDGYLRLVATRGEGALGIDPRNCARPSLFVIADRLSMVARESREQGARLIIAATRRLPPDGLDPRIKSLNYLNHILARIEANQAGADEAILLNAAGRVTEGTADNVFVVRHGRLLTPPPVEGALAGITRETVLELALAAGIPVSESALAPYDLYTADECFLTGTGAELIPVAEVDGRRMAACPGPFYRELARRYEEIVRA</sequence>
<dbReference type="GO" id="GO:0009097">
    <property type="term" value="P:isoleucine biosynthetic process"/>
    <property type="evidence" value="ECO:0007669"/>
    <property type="project" value="UniProtKB-UniPathway"/>
</dbReference>
<evidence type="ECO:0000313" key="19">
    <source>
        <dbReference type="Proteomes" id="UP000295443"/>
    </source>
</evidence>
<dbReference type="Gene3D" id="3.20.10.10">
    <property type="entry name" value="D-amino Acid Aminotransferase, subunit A, domain 2"/>
    <property type="match status" value="1"/>
</dbReference>
<dbReference type="RefSeq" id="WP_131446678.1">
    <property type="nucleotide sequence ID" value="NZ_SJZB01000032.1"/>
</dbReference>
<evidence type="ECO:0000256" key="11">
    <source>
        <dbReference type="ARBA" id="ARBA00023304"/>
    </source>
</evidence>
<dbReference type="GO" id="GO:0009098">
    <property type="term" value="P:L-leucine biosynthetic process"/>
    <property type="evidence" value="ECO:0007669"/>
    <property type="project" value="UniProtKB-UniPathway"/>
</dbReference>
<evidence type="ECO:0000256" key="13">
    <source>
        <dbReference type="ARBA" id="ARBA00048798"/>
    </source>
</evidence>
<dbReference type="Proteomes" id="UP000295443">
    <property type="component" value="Unassembled WGS sequence"/>
</dbReference>
<keyword evidence="8 17" id="KW-0028">Amino-acid biosynthesis</keyword>
<dbReference type="EMBL" id="SJZB01000032">
    <property type="protein sequence ID" value="TCJ14962.1"/>
    <property type="molecule type" value="Genomic_DNA"/>
</dbReference>
<dbReference type="SUPFAM" id="SSF56752">
    <property type="entry name" value="D-aminoacid aminotransferase-like PLP-dependent enzymes"/>
    <property type="match status" value="1"/>
</dbReference>
<dbReference type="GO" id="GO:0005829">
    <property type="term" value="C:cytosol"/>
    <property type="evidence" value="ECO:0007669"/>
    <property type="project" value="TreeGrafter"/>
</dbReference>
<organism evidence="18 19">
    <name type="scientific">Parasulfuritortus cantonensis</name>
    <dbReference type="NCBI Taxonomy" id="2528202"/>
    <lineage>
        <taxon>Bacteria</taxon>
        <taxon>Pseudomonadati</taxon>
        <taxon>Pseudomonadota</taxon>
        <taxon>Betaproteobacteria</taxon>
        <taxon>Nitrosomonadales</taxon>
        <taxon>Thiobacillaceae</taxon>
        <taxon>Parasulfuritortus</taxon>
    </lineage>
</organism>
<evidence type="ECO:0000256" key="17">
    <source>
        <dbReference type="RuleBase" id="RU364094"/>
    </source>
</evidence>
<gene>
    <name evidence="17 18" type="primary">ilvE</name>
    <name evidence="18" type="ORF">EZJ19_08770</name>
</gene>
<dbReference type="UniPathway" id="UPA00047">
    <property type="reaction ID" value="UER00058"/>
</dbReference>
<evidence type="ECO:0000256" key="8">
    <source>
        <dbReference type="ARBA" id="ARBA00022605"/>
    </source>
</evidence>
<keyword evidence="19" id="KW-1185">Reference proteome</keyword>
<keyword evidence="10 16" id="KW-0663">Pyridoxal phosphate</keyword>
<evidence type="ECO:0000256" key="5">
    <source>
        <dbReference type="ARBA" id="ARBA00005072"/>
    </source>
</evidence>
<dbReference type="GO" id="GO:0052654">
    <property type="term" value="F:L-leucine-2-oxoglutarate transaminase activity"/>
    <property type="evidence" value="ECO:0007669"/>
    <property type="project" value="RHEA"/>
</dbReference>
<comment type="function">
    <text evidence="2 17">Acts on leucine, isoleucine and valine.</text>
</comment>
<dbReference type="AlphaFoldDB" id="A0A4V2NVW1"/>
<protein>
    <recommendedName>
        <fullName evidence="17">Branched-chain-amino-acid aminotransferase</fullName>
        <shortName evidence="17">BCAT</shortName>
        <ecNumber evidence="17">2.6.1.42</ecNumber>
    </recommendedName>
</protein>
<dbReference type="OrthoDB" id="21319at2"/>
<name>A0A4V2NVW1_9PROT</name>
<evidence type="ECO:0000256" key="10">
    <source>
        <dbReference type="ARBA" id="ARBA00022898"/>
    </source>
</evidence>
<evidence type="ECO:0000256" key="1">
    <source>
        <dbReference type="ARBA" id="ARBA00001933"/>
    </source>
</evidence>
<dbReference type="InterPro" id="IPR036038">
    <property type="entry name" value="Aminotransferase-like"/>
</dbReference>
<reference evidence="18 19" key="1">
    <citation type="submission" date="2019-03" db="EMBL/GenBank/DDBJ databases">
        <title>Genome sequence of Thiobacillaceae bacterium LSR1, a sulfur-oxidizing bacterium isolated from freshwater sediment.</title>
        <authorList>
            <person name="Li S."/>
        </authorList>
    </citation>
    <scope>NUCLEOTIDE SEQUENCE [LARGE SCALE GENOMIC DNA]</scope>
    <source>
        <strain evidence="18 19">LSR1</strain>
    </source>
</reference>
<dbReference type="PROSITE" id="PS00770">
    <property type="entry name" value="AA_TRANSFER_CLASS_4"/>
    <property type="match status" value="1"/>
</dbReference>
<evidence type="ECO:0000256" key="16">
    <source>
        <dbReference type="RuleBase" id="RU004516"/>
    </source>
</evidence>
<dbReference type="InterPro" id="IPR050571">
    <property type="entry name" value="Class-IV_PLP-Dep_Aminotrnsfr"/>
</dbReference>
<dbReference type="PANTHER" id="PTHR42743">
    <property type="entry name" value="AMINO-ACID AMINOTRANSFERASE"/>
    <property type="match status" value="1"/>
</dbReference>
<comment type="caution">
    <text evidence="18">The sequence shown here is derived from an EMBL/GenBank/DDBJ whole genome shotgun (WGS) entry which is preliminary data.</text>
</comment>
<accession>A0A4V2NVW1</accession>
<dbReference type="InterPro" id="IPR043131">
    <property type="entry name" value="BCAT-like_N"/>
</dbReference>
<dbReference type="GO" id="GO:0052655">
    <property type="term" value="F:L-valine-2-oxoglutarate transaminase activity"/>
    <property type="evidence" value="ECO:0007669"/>
    <property type="project" value="RHEA"/>
</dbReference>
<comment type="pathway">
    <text evidence="4 17">Amino-acid biosynthesis; L-valine biosynthesis; L-valine from pyruvate: step 4/4.</text>
</comment>
<comment type="catalytic activity">
    <reaction evidence="14 17">
        <text>L-leucine + 2-oxoglutarate = 4-methyl-2-oxopentanoate + L-glutamate</text>
        <dbReference type="Rhea" id="RHEA:18321"/>
        <dbReference type="ChEBI" id="CHEBI:16810"/>
        <dbReference type="ChEBI" id="CHEBI:17865"/>
        <dbReference type="ChEBI" id="CHEBI:29985"/>
        <dbReference type="ChEBI" id="CHEBI:57427"/>
        <dbReference type="EC" id="2.6.1.42"/>
    </reaction>
</comment>
<dbReference type="CDD" id="cd01558">
    <property type="entry name" value="D-AAT_like"/>
    <property type="match status" value="1"/>
</dbReference>
<dbReference type="NCBIfam" id="TIGR01122">
    <property type="entry name" value="ilvE_I"/>
    <property type="match status" value="1"/>
</dbReference>
<dbReference type="Gene3D" id="3.30.470.10">
    <property type="match status" value="1"/>
</dbReference>
<comment type="pathway">
    <text evidence="3 17">Amino-acid biosynthesis; L-isoleucine biosynthesis; L-isoleucine from 2-oxobutanoate: step 4/4.</text>
</comment>
<evidence type="ECO:0000256" key="3">
    <source>
        <dbReference type="ARBA" id="ARBA00004824"/>
    </source>
</evidence>
<keyword evidence="9 17" id="KW-0808">Transferase</keyword>
<evidence type="ECO:0000256" key="12">
    <source>
        <dbReference type="ARBA" id="ARBA00048212"/>
    </source>
</evidence>
<dbReference type="GO" id="GO:0052656">
    <property type="term" value="F:L-isoleucine-2-oxoglutarate transaminase activity"/>
    <property type="evidence" value="ECO:0007669"/>
    <property type="project" value="RHEA"/>
</dbReference>
<evidence type="ECO:0000256" key="15">
    <source>
        <dbReference type="RuleBase" id="RU004106"/>
    </source>
</evidence>
<dbReference type="InterPro" id="IPR005785">
    <property type="entry name" value="B_amino_transI"/>
</dbReference>
<dbReference type="GO" id="GO:0009099">
    <property type="term" value="P:L-valine biosynthetic process"/>
    <property type="evidence" value="ECO:0007669"/>
    <property type="project" value="UniProtKB-UniPathway"/>
</dbReference>
<evidence type="ECO:0000256" key="9">
    <source>
        <dbReference type="ARBA" id="ARBA00022679"/>
    </source>
</evidence>